<name>A0A4S3PR68_9BACI</name>
<protein>
    <submittedName>
        <fullName evidence="1">Uncharacterized protein</fullName>
    </submittedName>
</protein>
<keyword evidence="2" id="KW-1185">Reference proteome</keyword>
<sequence>MVFTIPKEIRQIFFEDRKKQKLNELSKEVAQVFQF</sequence>
<accession>A0A4S3PR68</accession>
<dbReference type="EMBL" id="SLUB01000023">
    <property type="protein sequence ID" value="THE11854.1"/>
    <property type="molecule type" value="Genomic_DNA"/>
</dbReference>
<gene>
    <name evidence="1" type="ORF">E1I69_13285</name>
</gene>
<dbReference type="OrthoDB" id="9791273at2"/>
<organism evidence="1 2">
    <name type="scientific">Bacillus timonensis</name>
    <dbReference type="NCBI Taxonomy" id="1033734"/>
    <lineage>
        <taxon>Bacteria</taxon>
        <taxon>Bacillati</taxon>
        <taxon>Bacillota</taxon>
        <taxon>Bacilli</taxon>
        <taxon>Bacillales</taxon>
        <taxon>Bacillaceae</taxon>
        <taxon>Bacillus</taxon>
    </lineage>
</organism>
<evidence type="ECO:0000313" key="1">
    <source>
        <dbReference type="EMBL" id="THE11854.1"/>
    </source>
</evidence>
<evidence type="ECO:0000313" key="2">
    <source>
        <dbReference type="Proteomes" id="UP000306477"/>
    </source>
</evidence>
<reference evidence="1 2" key="1">
    <citation type="journal article" date="2019" name="Indoor Air">
        <title>Impacts of indoor surface finishes on bacterial viability.</title>
        <authorList>
            <person name="Hu J."/>
            <person name="Maamar S.B."/>
            <person name="Glawe A.J."/>
            <person name="Gottel N."/>
            <person name="Gilbert J.A."/>
            <person name="Hartmann E.M."/>
        </authorList>
    </citation>
    <scope>NUCLEOTIDE SEQUENCE [LARGE SCALE GENOMIC DNA]</scope>
    <source>
        <strain evidence="1 2">AF060A6</strain>
    </source>
</reference>
<proteinExistence type="predicted"/>
<dbReference type="AlphaFoldDB" id="A0A4S3PR68"/>
<comment type="caution">
    <text evidence="1">The sequence shown here is derived from an EMBL/GenBank/DDBJ whole genome shotgun (WGS) entry which is preliminary data.</text>
</comment>
<dbReference type="Proteomes" id="UP000306477">
    <property type="component" value="Unassembled WGS sequence"/>
</dbReference>